<keyword evidence="2" id="KW-0805">Transcription regulation</keyword>
<evidence type="ECO:0000313" key="6">
    <source>
        <dbReference type="EMBL" id="CDG82529.1"/>
    </source>
</evidence>
<dbReference type="InterPro" id="IPR000847">
    <property type="entry name" value="LysR_HTH_N"/>
</dbReference>
<gene>
    <name evidence="6" type="ORF">GJA_1893</name>
</gene>
<dbReference type="InterPro" id="IPR036390">
    <property type="entry name" value="WH_DNA-bd_sf"/>
</dbReference>
<dbReference type="Proteomes" id="UP000027604">
    <property type="component" value="Chromosome I"/>
</dbReference>
<name>W0V133_9BURK</name>
<dbReference type="AlphaFoldDB" id="W0V133"/>
<dbReference type="PANTHER" id="PTHR30126">
    <property type="entry name" value="HTH-TYPE TRANSCRIPTIONAL REGULATOR"/>
    <property type="match status" value="1"/>
</dbReference>
<dbReference type="InterPro" id="IPR036388">
    <property type="entry name" value="WH-like_DNA-bd_sf"/>
</dbReference>
<dbReference type="Pfam" id="PF00126">
    <property type="entry name" value="HTH_1"/>
    <property type="match status" value="1"/>
</dbReference>
<dbReference type="SUPFAM" id="SSF46785">
    <property type="entry name" value="Winged helix' DNA-binding domain"/>
    <property type="match status" value="1"/>
</dbReference>
<dbReference type="EMBL" id="HG322949">
    <property type="protein sequence ID" value="CDG82529.1"/>
    <property type="molecule type" value="Genomic_DNA"/>
</dbReference>
<dbReference type="InterPro" id="IPR005119">
    <property type="entry name" value="LysR_subst-bd"/>
</dbReference>
<evidence type="ECO:0000256" key="1">
    <source>
        <dbReference type="ARBA" id="ARBA00009437"/>
    </source>
</evidence>
<evidence type="ECO:0000256" key="4">
    <source>
        <dbReference type="ARBA" id="ARBA00023163"/>
    </source>
</evidence>
<dbReference type="PANTHER" id="PTHR30126:SF91">
    <property type="entry name" value="LYSR FAMILY TRANSCRIPTIONAL REGULATOR"/>
    <property type="match status" value="1"/>
</dbReference>
<evidence type="ECO:0000256" key="3">
    <source>
        <dbReference type="ARBA" id="ARBA00023125"/>
    </source>
</evidence>
<dbReference type="GO" id="GO:0000976">
    <property type="term" value="F:transcription cis-regulatory region binding"/>
    <property type="evidence" value="ECO:0007669"/>
    <property type="project" value="TreeGrafter"/>
</dbReference>
<keyword evidence="3" id="KW-0238">DNA-binding</keyword>
<dbReference type="Pfam" id="PF03466">
    <property type="entry name" value="LysR_substrate"/>
    <property type="match status" value="1"/>
</dbReference>
<dbReference type="CDD" id="cd05466">
    <property type="entry name" value="PBP2_LTTR_substrate"/>
    <property type="match status" value="1"/>
</dbReference>
<dbReference type="Gene3D" id="3.40.190.290">
    <property type="match status" value="1"/>
</dbReference>
<sequence>MKFSSNNIELFLAVVDCGSFSAAARKLNRAPSAVSMALANIEAELGIALFDRGQREALPTPAALALIPHARLISGQLRQLHLHAIELSQGLESRVSLAIATEVEKRHFLAAIKALALRYPLLDIEVLSGPQDEVLDLLHRGRVSACLAFGGLQINNEEQFHLVGAESLVATMSPRHPALGGAGQAVYIEDLVQVRQIVVASRDLPLADARTLVGQASWRTDSLGMAIDMVEAGLGWANLPLSVIRPLLEDGRLRRIEFKNTRNGLFCPVHIVWMHNAPLGKAAREFVQLLSQAY</sequence>
<dbReference type="eggNOG" id="COG0583">
    <property type="taxonomic scope" value="Bacteria"/>
</dbReference>
<dbReference type="SUPFAM" id="SSF53850">
    <property type="entry name" value="Periplasmic binding protein-like II"/>
    <property type="match status" value="1"/>
</dbReference>
<dbReference type="HOGENOM" id="CLU_039613_35_0_4"/>
<dbReference type="PROSITE" id="PS50931">
    <property type="entry name" value="HTH_LYSR"/>
    <property type="match status" value="1"/>
</dbReference>
<feature type="domain" description="HTH lysR-type" evidence="5">
    <location>
        <begin position="1"/>
        <end position="60"/>
    </location>
</feature>
<evidence type="ECO:0000256" key="2">
    <source>
        <dbReference type="ARBA" id="ARBA00023015"/>
    </source>
</evidence>
<keyword evidence="4" id="KW-0804">Transcription</keyword>
<reference evidence="6 7" key="1">
    <citation type="journal article" date="2015" name="Genome Announc.">
        <title>Genome Sequence of Mushroom Soft-Rot Pathogen Janthinobacterium agaricidamnosum.</title>
        <authorList>
            <person name="Graupner K."/>
            <person name="Lackner G."/>
            <person name="Hertweck C."/>
        </authorList>
    </citation>
    <scope>NUCLEOTIDE SEQUENCE [LARGE SCALE GENOMIC DNA]</scope>
    <source>
        <strain evidence="7">NBRC 102515 / DSM 9628</strain>
    </source>
</reference>
<dbReference type="KEGG" id="jag:GJA_1893"/>
<accession>W0V133</accession>
<dbReference type="RefSeq" id="WP_038491102.1">
    <property type="nucleotide sequence ID" value="NZ_BCTH01000004.1"/>
</dbReference>
<evidence type="ECO:0000313" key="7">
    <source>
        <dbReference type="Proteomes" id="UP000027604"/>
    </source>
</evidence>
<organism evidence="6 7">
    <name type="scientific">Janthinobacterium agaricidamnosum NBRC 102515 = DSM 9628</name>
    <dbReference type="NCBI Taxonomy" id="1349767"/>
    <lineage>
        <taxon>Bacteria</taxon>
        <taxon>Pseudomonadati</taxon>
        <taxon>Pseudomonadota</taxon>
        <taxon>Betaproteobacteria</taxon>
        <taxon>Burkholderiales</taxon>
        <taxon>Oxalobacteraceae</taxon>
        <taxon>Janthinobacterium</taxon>
    </lineage>
</organism>
<evidence type="ECO:0000259" key="5">
    <source>
        <dbReference type="PROSITE" id="PS50931"/>
    </source>
</evidence>
<dbReference type="PATRIC" id="fig|1349767.4.peg.3663"/>
<dbReference type="OrthoDB" id="196624at2"/>
<keyword evidence="7" id="KW-1185">Reference proteome</keyword>
<dbReference type="Gene3D" id="1.10.10.10">
    <property type="entry name" value="Winged helix-like DNA-binding domain superfamily/Winged helix DNA-binding domain"/>
    <property type="match status" value="1"/>
</dbReference>
<protein>
    <submittedName>
        <fullName evidence="6">Bacterial regulatory helix-turn-helix, lysR family protein</fullName>
    </submittedName>
</protein>
<dbReference type="STRING" id="1349767.GJA_1893"/>
<comment type="similarity">
    <text evidence="1">Belongs to the LysR transcriptional regulatory family.</text>
</comment>
<proteinExistence type="inferred from homology"/>
<dbReference type="GO" id="GO:0003700">
    <property type="term" value="F:DNA-binding transcription factor activity"/>
    <property type="evidence" value="ECO:0007669"/>
    <property type="project" value="InterPro"/>
</dbReference>